<dbReference type="InterPro" id="IPR002048">
    <property type="entry name" value="EF_hand_dom"/>
</dbReference>
<proteinExistence type="predicted"/>
<evidence type="ECO:0000256" key="2">
    <source>
        <dbReference type="ARBA" id="ARBA00022837"/>
    </source>
</evidence>
<evidence type="ECO:0000259" key="3">
    <source>
        <dbReference type="PROSITE" id="PS50222"/>
    </source>
</evidence>
<dbReference type="GO" id="GO:0019722">
    <property type="term" value="P:calcium-mediated signaling"/>
    <property type="evidence" value="ECO:0007669"/>
    <property type="project" value="InterPro"/>
</dbReference>
<dbReference type="AlphaFoldDB" id="A0A1R2CXM1"/>
<dbReference type="Gene3D" id="1.10.238.10">
    <property type="entry name" value="EF-hand"/>
    <property type="match status" value="1"/>
</dbReference>
<organism evidence="4 5">
    <name type="scientific">Stentor coeruleus</name>
    <dbReference type="NCBI Taxonomy" id="5963"/>
    <lineage>
        <taxon>Eukaryota</taxon>
        <taxon>Sar</taxon>
        <taxon>Alveolata</taxon>
        <taxon>Ciliophora</taxon>
        <taxon>Postciliodesmatophora</taxon>
        <taxon>Heterotrichea</taxon>
        <taxon>Heterotrichida</taxon>
        <taxon>Stentoridae</taxon>
        <taxon>Stentor</taxon>
    </lineage>
</organism>
<sequence length="224" mass="26495">MGNRQIQEPPKLRRSELEEFSKQSLLLPTVIEKLYVHFYRISRSKTEDGVIDLSEFCLTIKKSETSMISERIFHMFDSNSDGVINFREFITGISAFSDNQDLLVKENIRMATIRMKEKIDLSMRIFDLKNSNKIYEKDLVKILSSLMEERNFLKLSKKQIKKIVKNSLSTEKALEDENGKYWDHQSYSQMVMKNPQIFKWLSVDLETIKRENKIHRNAHKCFSI</sequence>
<dbReference type="PANTHER" id="PTHR23056">
    <property type="entry name" value="CALCINEURIN B"/>
    <property type="match status" value="1"/>
</dbReference>
<accession>A0A1R2CXM1</accession>
<comment type="caution">
    <text evidence="4">The sequence shown here is derived from an EMBL/GenBank/DDBJ whole genome shotgun (WGS) entry which is preliminary data.</text>
</comment>
<dbReference type="InterPro" id="IPR045198">
    <property type="entry name" value="CNBL1-10"/>
</dbReference>
<dbReference type="InterPro" id="IPR018247">
    <property type="entry name" value="EF_Hand_1_Ca_BS"/>
</dbReference>
<dbReference type="PROSITE" id="PS50222">
    <property type="entry name" value="EF_HAND_2"/>
    <property type="match status" value="1"/>
</dbReference>
<protein>
    <recommendedName>
        <fullName evidence="3">EF-hand domain-containing protein</fullName>
    </recommendedName>
</protein>
<name>A0A1R2CXM1_9CILI</name>
<evidence type="ECO:0000313" key="4">
    <source>
        <dbReference type="EMBL" id="OMJ93757.1"/>
    </source>
</evidence>
<dbReference type="PROSITE" id="PS00018">
    <property type="entry name" value="EF_HAND_1"/>
    <property type="match status" value="1"/>
</dbReference>
<feature type="domain" description="EF-hand" evidence="3">
    <location>
        <begin position="64"/>
        <end position="99"/>
    </location>
</feature>
<dbReference type="PANTHER" id="PTHR23056:SF110">
    <property type="entry name" value="CALMODULIN"/>
    <property type="match status" value="1"/>
</dbReference>
<dbReference type="SUPFAM" id="SSF47473">
    <property type="entry name" value="EF-hand"/>
    <property type="match status" value="1"/>
</dbReference>
<dbReference type="EMBL" id="MPUH01000037">
    <property type="protein sequence ID" value="OMJ93757.1"/>
    <property type="molecule type" value="Genomic_DNA"/>
</dbReference>
<keyword evidence="2" id="KW-0106">Calcium</keyword>
<dbReference type="OrthoDB" id="291826at2759"/>
<evidence type="ECO:0000313" key="5">
    <source>
        <dbReference type="Proteomes" id="UP000187209"/>
    </source>
</evidence>
<keyword evidence="1" id="KW-0677">Repeat</keyword>
<reference evidence="4 5" key="1">
    <citation type="submission" date="2016-11" db="EMBL/GenBank/DDBJ databases">
        <title>The macronuclear genome of Stentor coeruleus: a giant cell with tiny introns.</title>
        <authorList>
            <person name="Slabodnick M."/>
            <person name="Ruby J.G."/>
            <person name="Reiff S.B."/>
            <person name="Swart E.C."/>
            <person name="Gosai S."/>
            <person name="Prabakaran S."/>
            <person name="Witkowska E."/>
            <person name="Larue G.E."/>
            <person name="Fisher S."/>
            <person name="Freeman R.M."/>
            <person name="Gunawardena J."/>
            <person name="Chu W."/>
            <person name="Stover N.A."/>
            <person name="Gregory B.D."/>
            <person name="Nowacki M."/>
            <person name="Derisi J."/>
            <person name="Roy S.W."/>
            <person name="Marshall W.F."/>
            <person name="Sood P."/>
        </authorList>
    </citation>
    <scope>NUCLEOTIDE SEQUENCE [LARGE SCALE GENOMIC DNA]</scope>
    <source>
        <strain evidence="4">WM001</strain>
    </source>
</reference>
<dbReference type="SMART" id="SM00054">
    <property type="entry name" value="EFh"/>
    <property type="match status" value="2"/>
</dbReference>
<dbReference type="PRINTS" id="PR00450">
    <property type="entry name" value="RECOVERIN"/>
</dbReference>
<evidence type="ECO:0000256" key="1">
    <source>
        <dbReference type="ARBA" id="ARBA00022737"/>
    </source>
</evidence>
<dbReference type="GO" id="GO:0005509">
    <property type="term" value="F:calcium ion binding"/>
    <property type="evidence" value="ECO:0007669"/>
    <property type="project" value="InterPro"/>
</dbReference>
<dbReference type="Proteomes" id="UP000187209">
    <property type="component" value="Unassembled WGS sequence"/>
</dbReference>
<gene>
    <name evidence="4" type="ORF">SteCoe_3201</name>
</gene>
<dbReference type="GO" id="GO:0019900">
    <property type="term" value="F:kinase binding"/>
    <property type="evidence" value="ECO:0007669"/>
    <property type="project" value="InterPro"/>
</dbReference>
<dbReference type="InterPro" id="IPR011992">
    <property type="entry name" value="EF-hand-dom_pair"/>
</dbReference>
<keyword evidence="5" id="KW-1185">Reference proteome</keyword>